<evidence type="ECO:0000313" key="10">
    <source>
        <dbReference type="EMBL" id="NSI63974.1"/>
    </source>
</evidence>
<evidence type="ECO:0008006" key="31">
    <source>
        <dbReference type="Google" id="ProtNLM"/>
    </source>
</evidence>
<evidence type="ECO:0000313" key="12">
    <source>
        <dbReference type="EMBL" id="PLT73680.1"/>
    </source>
</evidence>
<dbReference type="EMBL" id="JAJBOM010000001">
    <property type="protein sequence ID" value="MCB5617623.1"/>
    <property type="molecule type" value="Genomic_DNA"/>
</dbReference>
<feature type="compositionally biased region" description="Polar residues" evidence="1">
    <location>
        <begin position="79"/>
        <end position="90"/>
    </location>
</feature>
<evidence type="ECO:0000313" key="30">
    <source>
        <dbReference type="Proteomes" id="UP000286137"/>
    </source>
</evidence>
<dbReference type="EMBL" id="QSSX01000005">
    <property type="protein sequence ID" value="RGM24861.1"/>
    <property type="molecule type" value="Genomic_DNA"/>
</dbReference>
<dbReference type="Proteomes" id="UP000286137">
    <property type="component" value="Unassembled WGS sequence"/>
</dbReference>
<evidence type="ECO:0000313" key="25">
    <source>
        <dbReference type="Proteomes" id="UP000283981"/>
    </source>
</evidence>
<name>A0A2N5P6X9_MEDGN</name>
<dbReference type="Proteomes" id="UP001296580">
    <property type="component" value="Unassembled WGS sequence"/>
</dbReference>
<reference evidence="2" key="5">
    <citation type="submission" date="2021-10" db="EMBL/GenBank/DDBJ databases">
        <title>Collection of gut derived symbiotic bacterial strains cultured from healthy donors.</title>
        <authorList>
            <person name="Lin H."/>
            <person name="Littmann E."/>
            <person name="Claire K."/>
            <person name="Pamer E."/>
        </authorList>
    </citation>
    <scope>NUCLEOTIDE SEQUENCE</scope>
    <source>
        <strain evidence="3">MSK.23.18</strain>
        <strain evidence="2">MSK.23.4</strain>
    </source>
</reference>
<reference evidence="4" key="6">
    <citation type="submission" date="2022-11" db="EMBL/GenBank/DDBJ databases">
        <title>Temperate bacteriophages infecting mucin-degrading bacterium Ruminococcus gnavus from the human gut.</title>
        <authorList>
            <person name="Buttimer C."/>
        </authorList>
    </citation>
    <scope>NUCLEOTIDE SEQUENCE</scope>
    <source>
        <strain evidence="4">CCUG 52279</strain>
    </source>
</reference>
<dbReference type="EMBL" id="NIHS01000006">
    <property type="protein sequence ID" value="PLT73680.1"/>
    <property type="molecule type" value="Genomic_DNA"/>
</dbReference>
<dbReference type="EMBL" id="JAAIRM010000007">
    <property type="protein sequence ID" value="NSI18846.1"/>
    <property type="molecule type" value="Genomic_DNA"/>
</dbReference>
<reference evidence="21 22" key="1">
    <citation type="journal article" date="2017" name="Genome Med.">
        <title>A novel Ruminococcus gnavus clade enriched in inflammatory bowel disease patients.</title>
        <authorList>
            <person name="Hall A.B."/>
            <person name="Yassour M."/>
            <person name="Sauk J."/>
            <person name="Garner A."/>
            <person name="Jiang X."/>
            <person name="Arthur T."/>
            <person name="Lagoudas G.K."/>
            <person name="Vatanen T."/>
            <person name="Fornelos N."/>
            <person name="Wilson R."/>
            <person name="Bertha M."/>
            <person name="Cohen M."/>
            <person name="Garber J."/>
            <person name="Khalili H."/>
            <person name="Gevers D."/>
            <person name="Ananthakrishnan A.N."/>
            <person name="Kugathasan S."/>
            <person name="Lander E.S."/>
            <person name="Blainey P."/>
            <person name="Vlamakis H."/>
            <person name="Xavier R.J."/>
            <person name="Huttenhower C."/>
        </authorList>
    </citation>
    <scope>NUCLEOTIDE SEQUENCE [LARGE SCALE GENOMIC DNA]</scope>
    <source>
        <strain evidence="11 21">RJX1118</strain>
        <strain evidence="12 22">RJX1124</strain>
    </source>
</reference>
<dbReference type="AlphaFoldDB" id="A0A2N5P6X9"/>
<dbReference type="GeneID" id="57432202"/>
<evidence type="ECO:0000313" key="26">
    <source>
        <dbReference type="Proteomes" id="UP000283992"/>
    </source>
</evidence>
<organism evidence="18 25">
    <name type="scientific">Mediterraneibacter gnavus</name>
    <name type="common">Ruminococcus gnavus</name>
    <dbReference type="NCBI Taxonomy" id="33038"/>
    <lineage>
        <taxon>Bacteria</taxon>
        <taxon>Bacillati</taxon>
        <taxon>Bacillota</taxon>
        <taxon>Clostridia</taxon>
        <taxon>Lachnospirales</taxon>
        <taxon>Lachnospiraceae</taxon>
        <taxon>Mediterraneibacter</taxon>
    </lineage>
</organism>
<gene>
    <name evidence="11" type="ORF">CDL18_00615</name>
    <name evidence="12" type="ORF">CDL26_05125</name>
    <name evidence="19" type="ORF">DW142_06110</name>
    <name evidence="18" type="ORF">DW243_03095</name>
    <name evidence="17" type="ORF">DW270_07125</name>
    <name evidence="16" type="ORF">DW812_02195</name>
    <name evidence="15" type="ORF">DWX36_03490</name>
    <name evidence="14" type="ORF">DWY88_00090</name>
    <name evidence="20" type="ORF">DWZ50_00310</name>
    <name evidence="13" type="ORF">DXC31_03325</name>
    <name evidence="8" type="ORF">G4958_05685</name>
    <name evidence="10" type="ORF">G4981_01455</name>
    <name evidence="9" type="ORF">G4993_01745</name>
    <name evidence="3" type="ORF">LIQ08_00355</name>
    <name evidence="2" type="ORF">LIQ10_12650</name>
    <name evidence="7" type="ORF">O4N78_01495</name>
    <name evidence="4" type="ORF">OZZ16_01810</name>
    <name evidence="6" type="ORF">PNU63_04325</name>
    <name evidence="5" type="ORF">PNW85_02285</name>
</gene>
<evidence type="ECO:0000313" key="11">
    <source>
        <dbReference type="EMBL" id="PLT58123.1"/>
    </source>
</evidence>
<dbReference type="EMBL" id="NIHM01000001">
    <property type="protein sequence ID" value="PLT58123.1"/>
    <property type="molecule type" value="Genomic_DNA"/>
</dbReference>
<dbReference type="Proteomes" id="UP001149331">
    <property type="component" value="Unassembled WGS sequence"/>
</dbReference>
<evidence type="ECO:0000313" key="20">
    <source>
        <dbReference type="EMBL" id="RHM81607.1"/>
    </source>
</evidence>
<dbReference type="EMBL" id="QRIA01000007">
    <property type="protein sequence ID" value="RHG19490.1"/>
    <property type="molecule type" value="Genomic_DNA"/>
</dbReference>
<dbReference type="EMBL" id="JAPZEG010000001">
    <property type="protein sequence ID" value="MDE1202263.1"/>
    <property type="molecule type" value="Genomic_DNA"/>
</dbReference>
<dbReference type="EMBL" id="JAAIRV010000002">
    <property type="protein sequence ID" value="NSI57128.1"/>
    <property type="molecule type" value="Genomic_DNA"/>
</dbReference>
<evidence type="ECO:0000313" key="14">
    <source>
        <dbReference type="EMBL" id="RGQ71269.1"/>
    </source>
</evidence>
<reference evidence="23 24" key="2">
    <citation type="submission" date="2018-08" db="EMBL/GenBank/DDBJ databases">
        <title>A genome reference for cultivated species of the human gut microbiota.</title>
        <authorList>
            <person name="Zou Y."/>
            <person name="Xue W."/>
            <person name="Luo G."/>
        </authorList>
    </citation>
    <scope>NUCLEOTIDE SEQUENCE [LARGE SCALE GENOMIC DNA]</scope>
    <source>
        <strain evidence="15 24">AF19-16AC</strain>
        <strain evidence="14 30">AF27-4BH</strain>
        <strain evidence="20 28">AF33-12</strain>
        <strain evidence="19 26">AM12-54</strain>
        <strain evidence="18 25">AM21-18</strain>
        <strain evidence="17 29">AM22-7AC</strain>
        <strain evidence="16 27">AM32-6</strain>
        <strain evidence="13 23">TF01-20-2</strain>
    </source>
</reference>
<dbReference type="Proteomes" id="UP001296643">
    <property type="component" value="Unassembled WGS sequence"/>
</dbReference>
<reference evidence="5" key="8">
    <citation type="submission" date="2023-01" db="EMBL/GenBank/DDBJ databases">
        <title>Human gut microbiome strain richness.</title>
        <authorList>
            <person name="Chen-Liaw A."/>
        </authorList>
    </citation>
    <scope>NUCLEOTIDE SEQUENCE</scope>
    <source>
        <strain evidence="6">1001217st1_A9_1001217B_191108</strain>
        <strain evidence="5">RTP21484st1_H11_RTP21484_190118</strain>
    </source>
</reference>
<dbReference type="Proteomes" id="UP001297370">
    <property type="component" value="Unassembled WGS sequence"/>
</dbReference>
<evidence type="ECO:0000313" key="28">
    <source>
        <dbReference type="Proteomes" id="UP000285610"/>
    </source>
</evidence>
<dbReference type="EMBL" id="QRWQ01000002">
    <property type="protein sequence ID" value="RGT41349.1"/>
    <property type="molecule type" value="Genomic_DNA"/>
</dbReference>
<dbReference type="Proteomes" id="UP000234849">
    <property type="component" value="Unassembled WGS sequence"/>
</dbReference>
<evidence type="ECO:0000313" key="22">
    <source>
        <dbReference type="Proteomes" id="UP000234891"/>
    </source>
</evidence>
<dbReference type="Proteomes" id="UP000285697">
    <property type="component" value="Unassembled WGS sequence"/>
</dbReference>
<dbReference type="EMBL" id="QSIR01000002">
    <property type="protein sequence ID" value="RHD08734.1"/>
    <property type="molecule type" value="Genomic_DNA"/>
</dbReference>
<protein>
    <recommendedName>
        <fullName evidence="31">Phosphatase</fullName>
    </recommendedName>
</protein>
<evidence type="ECO:0000313" key="23">
    <source>
        <dbReference type="Proteomes" id="UP000260808"/>
    </source>
</evidence>
<proteinExistence type="predicted"/>
<dbReference type="RefSeq" id="WP_004840861.1">
    <property type="nucleotide sequence ID" value="NZ_AP031446.1"/>
</dbReference>
<feature type="region of interest" description="Disordered" evidence="1">
    <location>
        <begin position="65"/>
        <end position="90"/>
    </location>
</feature>
<evidence type="ECO:0000313" key="19">
    <source>
        <dbReference type="EMBL" id="RHJ14077.1"/>
    </source>
</evidence>
<dbReference type="Proteomes" id="UP000283981">
    <property type="component" value="Unassembled WGS sequence"/>
</dbReference>
<dbReference type="Proteomes" id="UP000283834">
    <property type="component" value="Unassembled WGS sequence"/>
</dbReference>
<reference evidence="8" key="3">
    <citation type="journal article" date="2020" name="Cell Host Microbe">
        <title>Functional and Genomic Variation between Human-Derived Isolates of Lachnospiraceae Reveals Inter- and Intra-Species Diversity.</title>
        <authorList>
            <person name="Sorbara M.T."/>
            <person name="Littmann E.R."/>
            <person name="Fontana E."/>
            <person name="Moody T.U."/>
            <person name="Kohout C.E."/>
            <person name="Gjonbalaj M."/>
            <person name="Eaton V."/>
            <person name="Seok R."/>
            <person name="Leiner I.M."/>
            <person name="Pamer E.G."/>
        </authorList>
    </citation>
    <scope>NUCLEOTIDE SEQUENCE</scope>
    <source>
        <strain evidence="10">MSK.11.9</strain>
        <strain evidence="9">MSK.15.32</strain>
        <strain evidence="8">MSK.22.53</strain>
    </source>
</reference>
<evidence type="ECO:0000313" key="24">
    <source>
        <dbReference type="Proteomes" id="UP000283834"/>
    </source>
</evidence>
<evidence type="ECO:0000313" key="6">
    <source>
        <dbReference type="EMBL" id="MDB8738008.1"/>
    </source>
</evidence>
<evidence type="ECO:0000313" key="17">
    <source>
        <dbReference type="EMBL" id="RHG19490.1"/>
    </source>
</evidence>
<reference evidence="8" key="4">
    <citation type="submission" date="2020-02" db="EMBL/GenBank/DDBJ databases">
        <authorList>
            <person name="Littmann E."/>
            <person name="Sorbara M."/>
        </authorList>
    </citation>
    <scope>NUCLEOTIDE SEQUENCE</scope>
    <source>
        <strain evidence="10">MSK.11.9</strain>
        <strain evidence="9">MSK.15.32</strain>
        <strain evidence="8">MSK.22.53</strain>
    </source>
</reference>
<comment type="caution">
    <text evidence="18">The sequence shown here is derived from an EMBL/GenBank/DDBJ whole genome shotgun (WGS) entry which is preliminary data.</text>
</comment>
<evidence type="ECO:0000313" key="4">
    <source>
        <dbReference type="EMBL" id="MCZ0688662.1"/>
    </source>
</evidence>
<dbReference type="EMBL" id="JAAIRY010000001">
    <property type="protein sequence ID" value="NSI63974.1"/>
    <property type="molecule type" value="Genomic_DNA"/>
</dbReference>
<evidence type="ECO:0000313" key="9">
    <source>
        <dbReference type="EMBL" id="NSI57128.1"/>
    </source>
</evidence>
<dbReference type="Proteomes" id="UP001297422">
    <property type="component" value="Unassembled WGS sequence"/>
</dbReference>
<dbReference type="EMBL" id="JAQMLR010000003">
    <property type="protein sequence ID" value="MDB8738008.1"/>
    <property type="molecule type" value="Genomic_DNA"/>
</dbReference>
<evidence type="ECO:0000313" key="27">
    <source>
        <dbReference type="Proteomes" id="UP000284472"/>
    </source>
</evidence>
<accession>A0A2N5P6X9</accession>
<dbReference type="Proteomes" id="UP001296581">
    <property type="component" value="Unassembled WGS sequence"/>
</dbReference>
<dbReference type="EMBL" id="JAPRBD010000001">
    <property type="protein sequence ID" value="MCZ0688662.1"/>
    <property type="molecule type" value="Genomic_DNA"/>
</dbReference>
<dbReference type="EMBL" id="QRQE01000001">
    <property type="protein sequence ID" value="RHM81607.1"/>
    <property type="molecule type" value="Genomic_DNA"/>
</dbReference>
<evidence type="ECO:0000313" key="15">
    <source>
        <dbReference type="EMBL" id="RGT41349.1"/>
    </source>
</evidence>
<evidence type="ECO:0000313" key="18">
    <source>
        <dbReference type="EMBL" id="RHG87527.1"/>
    </source>
</evidence>
<evidence type="ECO:0000313" key="13">
    <source>
        <dbReference type="EMBL" id="RGM24861.1"/>
    </source>
</evidence>
<evidence type="ECO:0000313" key="5">
    <source>
        <dbReference type="EMBL" id="MDB8685509.1"/>
    </source>
</evidence>
<sequence length="90" mass="10063">MKKFLKWFLGLAAVGTAIGLIIAYFCKDSDAVSEYDCTEDMEEEDFDLDNDLKPVSERGYVHLNKAASDTADTEEEPSQETQATDTESEE</sequence>
<evidence type="ECO:0000313" key="2">
    <source>
        <dbReference type="EMBL" id="MCB5494574.1"/>
    </source>
</evidence>
<evidence type="ECO:0000313" key="21">
    <source>
        <dbReference type="Proteomes" id="UP000234849"/>
    </source>
</evidence>
<dbReference type="EMBL" id="JAQMLA010000004">
    <property type="protein sequence ID" value="MDB8685509.1"/>
    <property type="molecule type" value="Genomic_DNA"/>
</dbReference>
<evidence type="ECO:0000313" key="7">
    <source>
        <dbReference type="EMBL" id="MDE1202263.1"/>
    </source>
</evidence>
<dbReference type="Proteomes" id="UP001211731">
    <property type="component" value="Unassembled WGS sequence"/>
</dbReference>
<evidence type="ECO:0000313" key="16">
    <source>
        <dbReference type="EMBL" id="RHD08734.1"/>
    </source>
</evidence>
<dbReference type="EMBL" id="QRLN01000006">
    <property type="protein sequence ID" value="RHJ14077.1"/>
    <property type="molecule type" value="Genomic_DNA"/>
</dbReference>
<dbReference type="Proteomes" id="UP000285610">
    <property type="component" value="Unassembled WGS sequence"/>
</dbReference>
<dbReference type="EMBL" id="QRIS01000004">
    <property type="protein sequence ID" value="RHG87527.1"/>
    <property type="molecule type" value="Genomic_DNA"/>
</dbReference>
<dbReference type="EMBL" id="JAJBNC010000020">
    <property type="protein sequence ID" value="MCB5494574.1"/>
    <property type="molecule type" value="Genomic_DNA"/>
</dbReference>
<dbReference type="EMBL" id="QRTJ01000001">
    <property type="protein sequence ID" value="RGQ71269.1"/>
    <property type="molecule type" value="Genomic_DNA"/>
</dbReference>
<evidence type="ECO:0000313" key="29">
    <source>
        <dbReference type="Proteomes" id="UP000285697"/>
    </source>
</evidence>
<dbReference type="Proteomes" id="UP001212160">
    <property type="component" value="Unassembled WGS sequence"/>
</dbReference>
<dbReference type="Proteomes" id="UP000283992">
    <property type="component" value="Unassembled WGS sequence"/>
</dbReference>
<dbReference type="Proteomes" id="UP000234891">
    <property type="component" value="Unassembled WGS sequence"/>
</dbReference>
<dbReference type="Proteomes" id="UP000260808">
    <property type="component" value="Unassembled WGS sequence"/>
</dbReference>
<dbReference type="Proteomes" id="UP000284472">
    <property type="component" value="Unassembled WGS sequence"/>
</dbReference>
<evidence type="ECO:0000313" key="8">
    <source>
        <dbReference type="EMBL" id="NSI18846.1"/>
    </source>
</evidence>
<reference evidence="7" key="7">
    <citation type="submission" date="2022-12" db="EMBL/GenBank/DDBJ databases">
        <title>Genome of R. gnavus strain RSHDN_120.</title>
        <authorList>
            <person name="Abdugheni R."/>
        </authorList>
    </citation>
    <scope>NUCLEOTIDE SEQUENCE</scope>
    <source>
        <strain evidence="7">RSHDN_120</strain>
    </source>
</reference>
<dbReference type="Proteomes" id="UP001076974">
    <property type="component" value="Unassembled WGS sequence"/>
</dbReference>
<evidence type="ECO:0000256" key="1">
    <source>
        <dbReference type="SAM" id="MobiDB-lite"/>
    </source>
</evidence>
<evidence type="ECO:0000313" key="3">
    <source>
        <dbReference type="EMBL" id="MCB5617623.1"/>
    </source>
</evidence>